<evidence type="ECO:0000313" key="3">
    <source>
        <dbReference type="Proteomes" id="UP000284842"/>
    </source>
</evidence>
<evidence type="ECO:0000256" key="1">
    <source>
        <dbReference type="SAM" id="MobiDB-lite"/>
    </source>
</evidence>
<dbReference type="InParanoid" id="A0A409YX93"/>
<organism evidence="2 3">
    <name type="scientific">Panaeolus cyanescens</name>
    <dbReference type="NCBI Taxonomy" id="181874"/>
    <lineage>
        <taxon>Eukaryota</taxon>
        <taxon>Fungi</taxon>
        <taxon>Dikarya</taxon>
        <taxon>Basidiomycota</taxon>
        <taxon>Agaricomycotina</taxon>
        <taxon>Agaricomycetes</taxon>
        <taxon>Agaricomycetidae</taxon>
        <taxon>Agaricales</taxon>
        <taxon>Agaricineae</taxon>
        <taxon>Galeropsidaceae</taxon>
        <taxon>Panaeolus</taxon>
    </lineage>
</organism>
<dbReference type="AlphaFoldDB" id="A0A409YX93"/>
<feature type="region of interest" description="Disordered" evidence="1">
    <location>
        <begin position="1"/>
        <end position="431"/>
    </location>
</feature>
<feature type="compositionally biased region" description="Basic and acidic residues" evidence="1">
    <location>
        <begin position="219"/>
        <end position="263"/>
    </location>
</feature>
<accession>A0A409YX93</accession>
<feature type="compositionally biased region" description="Polar residues" evidence="1">
    <location>
        <begin position="19"/>
        <end position="33"/>
    </location>
</feature>
<feature type="compositionally biased region" description="Basic and acidic residues" evidence="1">
    <location>
        <begin position="99"/>
        <end position="111"/>
    </location>
</feature>
<feature type="region of interest" description="Disordered" evidence="1">
    <location>
        <begin position="447"/>
        <end position="488"/>
    </location>
</feature>
<feature type="compositionally biased region" description="Basic and acidic residues" evidence="1">
    <location>
        <begin position="331"/>
        <end position="351"/>
    </location>
</feature>
<dbReference type="OrthoDB" id="3034904at2759"/>
<proteinExistence type="predicted"/>
<evidence type="ECO:0000313" key="2">
    <source>
        <dbReference type="EMBL" id="PPR07617.1"/>
    </source>
</evidence>
<sequence>MSKRNKTGGASAKRPVPISPSNEGRASQPPRHQTPTKKMKRAEEDELTFTNIGDRNMTPERAPSDDEDVPLSILHGETRTGSRIRTPSAKARYMNQNVSDRHESRKDKEAATDAVEAETGSDTDSTGKGSGDDYSDGVDGRIKVPHSPERAYDDLSMDSRSERFPSNDPDRRTPYDNEEPEGRGRSEDDHRGSRRDADRRPRRHEEDNRRSRNRSGQRGHREGGGDSQHMRPRNDTSTAERTHRGDNRRASREHRATGAHVRDGGAGADRNSASHSERNDDYRRDDSHIGAKERRNRHPSTQKPRDRDGRRSAGGVANAGKAKDGMFSTADEARKEKSRFFSDHQSSREASRASTQAHENRTRDPSPVRSARGNSPERRRDGAGDGKRAGRRDASARVKESNRHEKPSTKDNRAAGPVSRSGIHSPEWDTISEPSAIFPMDVDARDAAVGEPDGSTAGGNSTAGNEADGAVHGNGEDQPPNTGRKEFQLDDYDDSALPELGFCEMRASFTNNNQSYGTPYFLDLALLAEDLQEEEMHMIESAHLFKQSVPYANLAKMEPGAFDLDAPYYRLLWNSNWVLGTEPSMVSQKARNVVGIQIGIVRRPNLKQAVNLSVTKTYLVRRLGILPTEMSLKRMVRLMATKLGCSVLKLSIDEGCIVNYSVKGGSAGTPAKSRYTRAAVNKSTDPTPKEKADIQAGFYPSVLEFTANVKVYDARNTGFRFDKEHLDKLHELPEFTTFTEDSELNNRCLVAVGYTLNAYGIPREPVGEDAKESPTMSSNIQFAILLAILPFEI</sequence>
<dbReference type="EMBL" id="NHTK01000399">
    <property type="protein sequence ID" value="PPR07617.1"/>
    <property type="molecule type" value="Genomic_DNA"/>
</dbReference>
<feature type="compositionally biased region" description="Basic and acidic residues" evidence="1">
    <location>
        <begin position="275"/>
        <end position="293"/>
    </location>
</feature>
<name>A0A409YX93_9AGAR</name>
<feature type="compositionally biased region" description="Basic and acidic residues" evidence="1">
    <location>
        <begin position="138"/>
        <end position="210"/>
    </location>
</feature>
<reference evidence="2 3" key="1">
    <citation type="journal article" date="2018" name="Evol. Lett.">
        <title>Horizontal gene cluster transfer increased hallucinogenic mushroom diversity.</title>
        <authorList>
            <person name="Reynolds H.T."/>
            <person name="Vijayakumar V."/>
            <person name="Gluck-Thaler E."/>
            <person name="Korotkin H.B."/>
            <person name="Matheny P.B."/>
            <person name="Slot J.C."/>
        </authorList>
    </citation>
    <scope>NUCLEOTIDE SEQUENCE [LARGE SCALE GENOMIC DNA]</scope>
    <source>
        <strain evidence="2 3">2629</strain>
    </source>
</reference>
<dbReference type="Proteomes" id="UP000284842">
    <property type="component" value="Unassembled WGS sequence"/>
</dbReference>
<dbReference type="STRING" id="181874.A0A409YX93"/>
<protein>
    <submittedName>
        <fullName evidence="2">Uncharacterized protein</fullName>
    </submittedName>
</protein>
<comment type="caution">
    <text evidence="2">The sequence shown here is derived from an EMBL/GenBank/DDBJ whole genome shotgun (WGS) entry which is preliminary data.</text>
</comment>
<feature type="compositionally biased region" description="Basic and acidic residues" evidence="1">
    <location>
        <begin position="375"/>
        <end position="413"/>
    </location>
</feature>
<gene>
    <name evidence="2" type="ORF">CVT24_004170</name>
</gene>
<keyword evidence="3" id="KW-1185">Reference proteome</keyword>